<reference evidence="4 5" key="1">
    <citation type="submission" date="2017-06" db="EMBL/GenBank/DDBJ databases">
        <title>Genome sequencing of cyanobaciteial culture collection at National Institute for Environmental Studies (NIES).</title>
        <authorList>
            <person name="Hirose Y."/>
            <person name="Shimura Y."/>
            <person name="Fujisawa T."/>
            <person name="Nakamura Y."/>
            <person name="Kawachi M."/>
        </authorList>
    </citation>
    <scope>NUCLEOTIDE SEQUENCE [LARGE SCALE GENOMIC DNA]</scope>
    <source>
        <strain evidence="4 5">NIES-806</strain>
    </source>
</reference>
<evidence type="ECO:0000256" key="2">
    <source>
        <dbReference type="ARBA" id="ARBA00022737"/>
    </source>
</evidence>
<accession>A0A1Z4V2B3</accession>
<dbReference type="EMBL" id="AP018316">
    <property type="protein sequence ID" value="BAZ85671.1"/>
    <property type="molecule type" value="Genomic_DNA"/>
</dbReference>
<dbReference type="KEGG" id="dcm:NIES806_18750"/>
<feature type="repeat" description="WD" evidence="3">
    <location>
        <begin position="310"/>
        <end position="347"/>
    </location>
</feature>
<evidence type="ECO:0000313" key="5">
    <source>
        <dbReference type="Proteomes" id="UP000218702"/>
    </source>
</evidence>
<dbReference type="SUPFAM" id="SSF50998">
    <property type="entry name" value="Quinoprotein alcohol dehydrogenase-like"/>
    <property type="match status" value="1"/>
</dbReference>
<dbReference type="InterPro" id="IPR001680">
    <property type="entry name" value="WD40_rpt"/>
</dbReference>
<name>A0A1Z4V2B3_9CYAN</name>
<proteinExistence type="predicted"/>
<protein>
    <submittedName>
        <fullName evidence="4">WD40 domain-containing protein</fullName>
    </submittedName>
</protein>
<evidence type="ECO:0000256" key="3">
    <source>
        <dbReference type="PROSITE-ProRule" id="PRU00221"/>
    </source>
</evidence>
<keyword evidence="1 3" id="KW-0853">WD repeat</keyword>
<dbReference type="RefSeq" id="WP_039201135.1">
    <property type="nucleotide sequence ID" value="NZ_AP018316.1"/>
</dbReference>
<dbReference type="PANTHER" id="PTHR19848:SF8">
    <property type="entry name" value="F-BOX AND WD REPEAT DOMAIN CONTAINING 7"/>
    <property type="match status" value="1"/>
</dbReference>
<dbReference type="PROSITE" id="PS50294">
    <property type="entry name" value="WD_REPEATS_REGION"/>
    <property type="match status" value="3"/>
</dbReference>
<dbReference type="Gene3D" id="2.130.10.10">
    <property type="entry name" value="YVTN repeat-like/Quinoprotein amine dehydrogenase"/>
    <property type="match status" value="3"/>
</dbReference>
<gene>
    <name evidence="4" type="ORF">NIES806_18750</name>
</gene>
<dbReference type="AlphaFoldDB" id="A0A1Z4V2B3"/>
<evidence type="ECO:0000313" key="4">
    <source>
        <dbReference type="EMBL" id="BAZ85671.1"/>
    </source>
</evidence>
<dbReference type="PANTHER" id="PTHR19848">
    <property type="entry name" value="WD40 REPEAT PROTEIN"/>
    <property type="match status" value="1"/>
</dbReference>
<evidence type="ECO:0000256" key="1">
    <source>
        <dbReference type="ARBA" id="ARBA00022574"/>
    </source>
</evidence>
<sequence length="347" mass="38243">MNLTTNKYPEFTKHYSTKLADYVTALAWSADGEILAASSAAGEVVLWENGELTSLQTATDKAVNCLAFSHDGKYLAIGGQDGKVKIWCENKLISTLENAPIWVDQLAWSHTDKQLAFSLGRYVQIWDADTSEVVATLNFNDSSILGIDWRKDGKYLAINGYKGIKIWSTQDWDDEPFILPLSTVSTAMAWSDDGKYLASGNMDRTLTVLQWEHPDPWVMRGFPGKIRHLAWSEIKTPTDAPILAVSSVDGIVVWEKSVDESVGWEAQVLTNHLDIINAIAFAPQSFILASAGADGWLCLWNENKEVSQIFTDTEAGVSTLSWHPQGQLLAAGGEQGELIIWSTSGKN</sequence>
<dbReference type="PROSITE" id="PS50082">
    <property type="entry name" value="WD_REPEATS_2"/>
    <property type="match status" value="3"/>
</dbReference>
<feature type="repeat" description="WD" evidence="3">
    <location>
        <begin position="269"/>
        <end position="301"/>
    </location>
</feature>
<feature type="repeat" description="WD" evidence="3">
    <location>
        <begin position="56"/>
        <end position="87"/>
    </location>
</feature>
<dbReference type="Proteomes" id="UP000218702">
    <property type="component" value="Chromosome"/>
</dbReference>
<organism evidence="4 5">
    <name type="scientific">Dolichospermum compactum NIES-806</name>
    <dbReference type="NCBI Taxonomy" id="1973481"/>
    <lineage>
        <taxon>Bacteria</taxon>
        <taxon>Bacillati</taxon>
        <taxon>Cyanobacteriota</taxon>
        <taxon>Cyanophyceae</taxon>
        <taxon>Nostocales</taxon>
        <taxon>Aphanizomenonaceae</taxon>
        <taxon>Dolichospermum</taxon>
        <taxon>Dolichospermum compactum</taxon>
    </lineage>
</organism>
<keyword evidence="2" id="KW-0677">Repeat</keyword>
<dbReference type="InterPro" id="IPR011047">
    <property type="entry name" value="Quinoprotein_ADH-like_sf"/>
</dbReference>
<dbReference type="SMART" id="SM00320">
    <property type="entry name" value="WD40"/>
    <property type="match status" value="8"/>
</dbReference>
<dbReference type="Pfam" id="PF00400">
    <property type="entry name" value="WD40"/>
    <property type="match status" value="5"/>
</dbReference>
<dbReference type="OrthoDB" id="434800at2"/>
<dbReference type="InterPro" id="IPR015943">
    <property type="entry name" value="WD40/YVTN_repeat-like_dom_sf"/>
</dbReference>
<keyword evidence="5" id="KW-1185">Reference proteome</keyword>